<evidence type="ECO:0000313" key="1">
    <source>
        <dbReference type="EMBL" id="KAK3770985.1"/>
    </source>
</evidence>
<dbReference type="EMBL" id="JAWDGP010003779">
    <property type="protein sequence ID" value="KAK3770985.1"/>
    <property type="molecule type" value="Genomic_DNA"/>
</dbReference>
<evidence type="ECO:0000313" key="2">
    <source>
        <dbReference type="Proteomes" id="UP001283361"/>
    </source>
</evidence>
<dbReference type="Proteomes" id="UP001283361">
    <property type="component" value="Unassembled WGS sequence"/>
</dbReference>
<sequence>MEDGQHKGCGEGGLARGKVQRALVARPNGAIHLPEAVVRVASPGERSRELWLLDLTAPSIYPRLWRKVQKALVARPNGAIHLPEAVVRGVSPGERSRELWLLDLTAPSIYPRLW</sequence>
<comment type="caution">
    <text evidence="1">The sequence shown here is derived from an EMBL/GenBank/DDBJ whole genome shotgun (WGS) entry which is preliminary data.</text>
</comment>
<dbReference type="AlphaFoldDB" id="A0AAE1DIG2"/>
<name>A0AAE1DIG2_9GAST</name>
<keyword evidence="2" id="KW-1185">Reference proteome</keyword>
<organism evidence="1 2">
    <name type="scientific">Elysia crispata</name>
    <name type="common">lettuce slug</name>
    <dbReference type="NCBI Taxonomy" id="231223"/>
    <lineage>
        <taxon>Eukaryota</taxon>
        <taxon>Metazoa</taxon>
        <taxon>Spiralia</taxon>
        <taxon>Lophotrochozoa</taxon>
        <taxon>Mollusca</taxon>
        <taxon>Gastropoda</taxon>
        <taxon>Heterobranchia</taxon>
        <taxon>Euthyneura</taxon>
        <taxon>Panpulmonata</taxon>
        <taxon>Sacoglossa</taxon>
        <taxon>Placobranchoidea</taxon>
        <taxon>Plakobranchidae</taxon>
        <taxon>Elysia</taxon>
    </lineage>
</organism>
<proteinExistence type="predicted"/>
<accession>A0AAE1DIG2</accession>
<reference evidence="1" key="1">
    <citation type="journal article" date="2023" name="G3 (Bethesda)">
        <title>A reference genome for the long-term kleptoplast-retaining sea slug Elysia crispata morphotype clarki.</title>
        <authorList>
            <person name="Eastman K.E."/>
            <person name="Pendleton A.L."/>
            <person name="Shaikh M.A."/>
            <person name="Suttiyut T."/>
            <person name="Ogas R."/>
            <person name="Tomko P."/>
            <person name="Gavelis G."/>
            <person name="Widhalm J.R."/>
            <person name="Wisecaver J.H."/>
        </authorList>
    </citation>
    <scope>NUCLEOTIDE SEQUENCE</scope>
    <source>
        <strain evidence="1">ECLA1</strain>
    </source>
</reference>
<gene>
    <name evidence="1" type="ORF">RRG08_029075</name>
</gene>
<protein>
    <submittedName>
        <fullName evidence="1">Uncharacterized protein</fullName>
    </submittedName>
</protein>